<dbReference type="InterPro" id="IPR025510">
    <property type="entry name" value="DUF4397"/>
</dbReference>
<dbReference type="OrthoDB" id="9783299at2"/>
<sequence>MKKTALLLFAFILGSCFLGDSLGKAASTANIRIFHASTDAPNLDVYFDKEQMFSEVVFKEMSPYQTVSDGGYKMKLFPEGADPAKDKPLLTKKLKLKADRSYTMAVIGEQSRFDILLITDGEDSQTERAGIRFIHLSPDLPAVDVFADKEELYSKLAYKKTGDYIKVEQKTVNIQFREGNQSNAIYEIPNLELLSGNSYTVFILGLLSGEPGLDVVITLDTK</sequence>
<dbReference type="Pfam" id="PF14344">
    <property type="entry name" value="DUF4397"/>
    <property type="match status" value="1"/>
</dbReference>
<organism evidence="3 4">
    <name type="scientific">Evansella caseinilytica</name>
    <dbReference type="NCBI Taxonomy" id="1503961"/>
    <lineage>
        <taxon>Bacteria</taxon>
        <taxon>Bacillati</taxon>
        <taxon>Bacillota</taxon>
        <taxon>Bacilli</taxon>
        <taxon>Bacillales</taxon>
        <taxon>Bacillaceae</taxon>
        <taxon>Evansella</taxon>
    </lineage>
</organism>
<dbReference type="PROSITE" id="PS51257">
    <property type="entry name" value="PROKAR_LIPOPROTEIN"/>
    <property type="match status" value="1"/>
</dbReference>
<evidence type="ECO:0000313" key="4">
    <source>
        <dbReference type="Proteomes" id="UP000198935"/>
    </source>
</evidence>
<gene>
    <name evidence="3" type="ORF">SAMN05421736_104139</name>
</gene>
<feature type="signal peptide" evidence="1">
    <location>
        <begin position="1"/>
        <end position="18"/>
    </location>
</feature>
<dbReference type="EMBL" id="FNPI01000004">
    <property type="protein sequence ID" value="SDY90296.1"/>
    <property type="molecule type" value="Genomic_DNA"/>
</dbReference>
<feature type="chain" id="PRO_5039289916" description="DUF4397 domain-containing protein" evidence="1">
    <location>
        <begin position="19"/>
        <end position="222"/>
    </location>
</feature>
<evidence type="ECO:0000256" key="1">
    <source>
        <dbReference type="SAM" id="SignalP"/>
    </source>
</evidence>
<name>A0A1H3NN06_9BACI</name>
<dbReference type="AlphaFoldDB" id="A0A1H3NN06"/>
<accession>A0A1H3NN06</accession>
<reference evidence="4" key="1">
    <citation type="submission" date="2016-10" db="EMBL/GenBank/DDBJ databases">
        <authorList>
            <person name="Varghese N."/>
            <person name="Submissions S."/>
        </authorList>
    </citation>
    <scope>NUCLEOTIDE SEQUENCE [LARGE SCALE GENOMIC DNA]</scope>
    <source>
        <strain evidence="4">SP</strain>
    </source>
</reference>
<proteinExistence type="predicted"/>
<dbReference type="Proteomes" id="UP000198935">
    <property type="component" value="Unassembled WGS sequence"/>
</dbReference>
<feature type="domain" description="DUF4397" evidence="2">
    <location>
        <begin position="29"/>
        <end position="145"/>
    </location>
</feature>
<keyword evidence="4" id="KW-1185">Reference proteome</keyword>
<keyword evidence="1" id="KW-0732">Signal</keyword>
<evidence type="ECO:0000313" key="3">
    <source>
        <dbReference type="EMBL" id="SDY90296.1"/>
    </source>
</evidence>
<protein>
    <recommendedName>
        <fullName evidence="2">DUF4397 domain-containing protein</fullName>
    </recommendedName>
</protein>
<dbReference type="STRING" id="1503961.SAMN05421736_104139"/>
<evidence type="ECO:0000259" key="2">
    <source>
        <dbReference type="Pfam" id="PF14344"/>
    </source>
</evidence>